<keyword evidence="1" id="KW-0812">Transmembrane</keyword>
<keyword evidence="1" id="KW-1133">Transmembrane helix</keyword>
<evidence type="ECO:0000313" key="2">
    <source>
        <dbReference type="EMBL" id="BDQ37934.1"/>
    </source>
</evidence>
<dbReference type="RefSeq" id="WP_281760445.1">
    <property type="nucleotide sequence ID" value="NZ_AP026709.1"/>
</dbReference>
<sequence>MTGMWISDPIFWVLALPALAVSGLLMQMILSLFRCCGSFKFRGKAVQLKWWMIPATSCLCCLVWGMAVFYAIFFSS</sequence>
<reference evidence="2 3" key="1">
    <citation type="submission" date="2022-08" db="EMBL/GenBank/DDBJ databases">
        <title>Genome Sequence of the sulphate-reducing bacterium, Pseudodesulfovibrio sp. SYK.</title>
        <authorList>
            <person name="Kondo R."/>
            <person name="Kataoka T."/>
        </authorList>
    </citation>
    <scope>NUCLEOTIDE SEQUENCE [LARGE SCALE GENOMIC DNA]</scope>
    <source>
        <strain evidence="2 3">SYK</strain>
    </source>
</reference>
<protein>
    <recommendedName>
        <fullName evidence="4">Competence protein ComEC</fullName>
    </recommendedName>
</protein>
<keyword evidence="3" id="KW-1185">Reference proteome</keyword>
<feature type="transmembrane region" description="Helical" evidence="1">
    <location>
        <begin position="51"/>
        <end position="73"/>
    </location>
</feature>
<organism evidence="2 3">
    <name type="scientific">Pseudodesulfovibrio nedwellii</name>
    <dbReference type="NCBI Taxonomy" id="2973072"/>
    <lineage>
        <taxon>Bacteria</taxon>
        <taxon>Pseudomonadati</taxon>
        <taxon>Thermodesulfobacteriota</taxon>
        <taxon>Desulfovibrionia</taxon>
        <taxon>Desulfovibrionales</taxon>
        <taxon>Desulfovibrionaceae</taxon>
    </lineage>
</organism>
<evidence type="ECO:0000313" key="3">
    <source>
        <dbReference type="Proteomes" id="UP001317742"/>
    </source>
</evidence>
<dbReference type="Proteomes" id="UP001317742">
    <property type="component" value="Chromosome"/>
</dbReference>
<evidence type="ECO:0000256" key="1">
    <source>
        <dbReference type="SAM" id="Phobius"/>
    </source>
</evidence>
<accession>A0ABN6S4J5</accession>
<gene>
    <name evidence="2" type="ORF">SYK_22940</name>
</gene>
<evidence type="ECO:0008006" key="4">
    <source>
        <dbReference type="Google" id="ProtNLM"/>
    </source>
</evidence>
<feature type="transmembrane region" description="Helical" evidence="1">
    <location>
        <begin position="12"/>
        <end position="30"/>
    </location>
</feature>
<keyword evidence="1" id="KW-0472">Membrane</keyword>
<name>A0ABN6S4J5_9BACT</name>
<proteinExistence type="predicted"/>
<dbReference type="EMBL" id="AP026709">
    <property type="protein sequence ID" value="BDQ37934.1"/>
    <property type="molecule type" value="Genomic_DNA"/>
</dbReference>